<evidence type="ECO:0000313" key="2">
    <source>
        <dbReference type="Proteomes" id="UP000017404"/>
    </source>
</evidence>
<proteinExistence type="predicted"/>
<evidence type="ECO:0000313" key="1">
    <source>
        <dbReference type="EMBL" id="ESK54326.1"/>
    </source>
</evidence>
<sequence length="45" mass="5064">MTNDLHPSELCDYCGLNPSTVIYEPVEGVEDEICDECCKKQLSQN</sequence>
<gene>
    <name evidence="1" type="ORF">F990_02784</name>
</gene>
<accession>V2V0E6</accession>
<dbReference type="RefSeq" id="WP_018678246.1">
    <property type="nucleotide sequence ID" value="NZ_AYEV01000032.1"/>
</dbReference>
<dbReference type="Proteomes" id="UP000017404">
    <property type="component" value="Unassembled WGS sequence"/>
</dbReference>
<dbReference type="EMBL" id="AYEV01000032">
    <property type="protein sequence ID" value="ESK54326.1"/>
    <property type="molecule type" value="Genomic_DNA"/>
</dbReference>
<keyword evidence="2" id="KW-1185">Reference proteome</keyword>
<name>V2V0E6_9GAMM</name>
<comment type="caution">
    <text evidence="1">The sequence shown here is derived from an EMBL/GenBank/DDBJ whole genome shotgun (WGS) entry which is preliminary data.</text>
</comment>
<reference evidence="1 2" key="1">
    <citation type="submission" date="2013-10" db="EMBL/GenBank/DDBJ databases">
        <title>The Genome Sequence of Acinetobacter tjernbergiae CIP107465.</title>
        <authorList>
            <consortium name="The Broad Institute Genomics Platform"/>
            <consortium name="The Broad Institute Genome Sequencing Center for Infectious Disease"/>
            <person name="Cerqueira G."/>
            <person name="Feldgarden M."/>
            <person name="Courvalin P."/>
            <person name="Grillot-Courvalin C."/>
            <person name="Clermont D."/>
            <person name="Rocha E."/>
            <person name="Yoon E.-J."/>
            <person name="Nemec A."/>
            <person name="Young S.K."/>
            <person name="Zeng Q."/>
            <person name="Gargeya S."/>
            <person name="Fitzgerald M."/>
            <person name="Abouelleil A."/>
            <person name="Alvarado L."/>
            <person name="Berlin A.M."/>
            <person name="Chapman S.B."/>
            <person name="Gainer-Dewar J."/>
            <person name="Goldberg J."/>
            <person name="Gnerre S."/>
            <person name="Griggs A."/>
            <person name="Gujja S."/>
            <person name="Hansen M."/>
            <person name="Howarth C."/>
            <person name="Imamovic A."/>
            <person name="Ireland A."/>
            <person name="Larimer J."/>
            <person name="McCowan C."/>
            <person name="Murphy C."/>
            <person name="Pearson M."/>
            <person name="Poon T.W."/>
            <person name="Priest M."/>
            <person name="Roberts A."/>
            <person name="Saif S."/>
            <person name="Shea T."/>
            <person name="Sykes S."/>
            <person name="Wortman J."/>
            <person name="Nusbaum C."/>
            <person name="Birren B."/>
        </authorList>
    </citation>
    <scope>NUCLEOTIDE SEQUENCE [LARGE SCALE GENOMIC DNA]</scope>
    <source>
        <strain evidence="1 2">CIP 107465</strain>
    </source>
</reference>
<organism evidence="1 2">
    <name type="scientific">Acinetobacter tjernbergiae DSM 14971 = CIP 107465</name>
    <dbReference type="NCBI Taxonomy" id="1120928"/>
    <lineage>
        <taxon>Bacteria</taxon>
        <taxon>Pseudomonadati</taxon>
        <taxon>Pseudomonadota</taxon>
        <taxon>Gammaproteobacteria</taxon>
        <taxon>Moraxellales</taxon>
        <taxon>Moraxellaceae</taxon>
        <taxon>Acinetobacter</taxon>
    </lineage>
</organism>
<dbReference type="AlphaFoldDB" id="V2V0E6"/>
<protein>
    <submittedName>
        <fullName evidence="1">Uncharacterized protein</fullName>
    </submittedName>
</protein>
<dbReference type="PATRIC" id="fig|1120928.5.peg.2817"/>
<dbReference type="STRING" id="202955.GCA_000759995_01991"/>